<dbReference type="InterPro" id="IPR025700">
    <property type="entry name" value="Lys/Orn_oxygenase"/>
</dbReference>
<dbReference type="STRING" id="2282107.A0A286UVG5"/>
<dbReference type="SUPFAM" id="SSF51905">
    <property type="entry name" value="FAD/NAD(P)-binding domain"/>
    <property type="match status" value="1"/>
</dbReference>
<dbReference type="GO" id="GO:0006879">
    <property type="term" value="P:intracellular iron ion homeostasis"/>
    <property type="evidence" value="ECO:0007669"/>
    <property type="project" value="TreeGrafter"/>
</dbReference>
<comment type="caution">
    <text evidence="12">The sequence shown here is derived from an EMBL/GenBank/DDBJ whole genome shotgun (WGS) entry which is preliminary data.</text>
</comment>
<dbReference type="InterPro" id="IPR036188">
    <property type="entry name" value="FAD/NAD-bd_sf"/>
</dbReference>
<evidence type="ECO:0000256" key="2">
    <source>
        <dbReference type="ARBA" id="ARBA00004924"/>
    </source>
</evidence>
<keyword evidence="13" id="KW-1185">Reference proteome</keyword>
<comment type="pathway">
    <text evidence="2">Siderophore biosynthesis.</text>
</comment>
<gene>
    <name evidence="12" type="ORF">PNOK_0065700</name>
</gene>
<dbReference type="PANTHER" id="PTHR42802:SF1">
    <property type="entry name" value="L-ORNITHINE N(5)-MONOOXYGENASE"/>
    <property type="match status" value="1"/>
</dbReference>
<dbReference type="Gene3D" id="3.50.50.60">
    <property type="entry name" value="FAD/NAD(P)-binding domain"/>
    <property type="match status" value="2"/>
</dbReference>
<evidence type="ECO:0000313" key="13">
    <source>
        <dbReference type="Proteomes" id="UP000217199"/>
    </source>
</evidence>
<dbReference type="PRINTS" id="PR00368">
    <property type="entry name" value="FADPNR"/>
</dbReference>
<evidence type="ECO:0000256" key="5">
    <source>
        <dbReference type="ARBA" id="ARBA00022630"/>
    </source>
</evidence>
<dbReference type="InParanoid" id="A0A286UVG5"/>
<name>A0A286UVG5_9AGAM</name>
<sequence length="659" mass="72152">MSSTTPPQNEYDLIGCGFGPANIGIAVALLDSEQTRQKQVLFIERHPDFRWHPGMLIPGAKMQISCLKDLATLRDPTSRFTFLAYLHVKGRLPAFINRGSTIPSRREFADYLSWVAREVTAPGTPINVAYSEDVVSLNKVTLNGQEWVEVTSRRLPTGDLIVRKAKNIILSSGGSPRIPRVLSSLIPSEKGWTPSGVSSIPLLHTANYCTVIGPLLASLSSAAIARGRPLKIAVVGGGQSSAECLLNVYSRIESLGWAGESQAQHEVDMIIRKGSLKPSDDSPFVNEIFDPASTDMWYSLPTDRLRTQIHAEYKNTNYAVVNPLTIENLFELMYEQKLSDDIAKRSASAHANIPETDLPNVRVNLCVNQNVIGASLTHDSDATADTNKIILIKQNTLTHTLQEDTYDAVICGTGYDRTAWIRLLRASNFAHEFGLGSNGHEVCELGRVEFGKEKEASVKLVPEHYIQTAPSMSSPPRHVPLSLDISGEKKRNVLDFTSLASHAFGNNTNGRLISSSLNNDIDHEPEHHETGSDGEDSRSLTSLSSPSSPIISPTETTNTSLLANSLTMSDLGKKKDDSEVDEVRVRISRAYQLLPDKISETHERLGENEEVLNGANYDRKGGTKIYVQGSAEATHGLSDSLLSVISVRSGEVVKDMFNL</sequence>
<dbReference type="GO" id="GO:0004497">
    <property type="term" value="F:monooxygenase activity"/>
    <property type="evidence" value="ECO:0007669"/>
    <property type="project" value="UniProtKB-KW"/>
</dbReference>
<comment type="similarity">
    <text evidence="3">Belongs to the lysine N(6)-hydroxylase/L-ornithine N(5)-oxygenase family.</text>
</comment>
<reference evidence="12 13" key="1">
    <citation type="journal article" date="2017" name="Mol. Ecol.">
        <title>Comparative and population genomic landscape of Phellinus noxius: A hypervariable fungus causing root rot in trees.</title>
        <authorList>
            <person name="Chung C.L."/>
            <person name="Lee T.J."/>
            <person name="Akiba M."/>
            <person name="Lee H.H."/>
            <person name="Kuo T.H."/>
            <person name="Liu D."/>
            <person name="Ke H.M."/>
            <person name="Yokoi T."/>
            <person name="Roa M.B."/>
            <person name="Lu M.J."/>
            <person name="Chang Y.Y."/>
            <person name="Ann P.J."/>
            <person name="Tsai J.N."/>
            <person name="Chen C.Y."/>
            <person name="Tzean S.S."/>
            <person name="Ota Y."/>
            <person name="Hattori T."/>
            <person name="Sahashi N."/>
            <person name="Liou R.F."/>
            <person name="Kikuchi T."/>
            <person name="Tsai I.J."/>
        </authorList>
    </citation>
    <scope>NUCLEOTIDE SEQUENCE [LARGE SCALE GENOMIC DNA]</scope>
    <source>
        <strain evidence="12 13">FFPRI411160</strain>
    </source>
</reference>
<evidence type="ECO:0000256" key="7">
    <source>
        <dbReference type="ARBA" id="ARBA00022857"/>
    </source>
</evidence>
<keyword evidence="8" id="KW-0560">Oxidoreductase</keyword>
<dbReference type="Proteomes" id="UP000217199">
    <property type="component" value="Unassembled WGS sequence"/>
</dbReference>
<keyword evidence="5" id="KW-0285">Flavoprotein</keyword>
<proteinExistence type="inferred from homology"/>
<keyword evidence="7" id="KW-0521">NADP</keyword>
<dbReference type="OrthoDB" id="3519933at2759"/>
<evidence type="ECO:0000313" key="12">
    <source>
        <dbReference type="EMBL" id="PAV23589.1"/>
    </source>
</evidence>
<evidence type="ECO:0000256" key="3">
    <source>
        <dbReference type="ARBA" id="ARBA00007588"/>
    </source>
</evidence>
<comment type="catalytic activity">
    <reaction evidence="10">
        <text>L-ornithine + NADH + O2 = N(5)-hydroxy-L-ornithine + NAD(+) + H2O</text>
        <dbReference type="Rhea" id="RHEA:41512"/>
        <dbReference type="ChEBI" id="CHEBI:15377"/>
        <dbReference type="ChEBI" id="CHEBI:15379"/>
        <dbReference type="ChEBI" id="CHEBI:46911"/>
        <dbReference type="ChEBI" id="CHEBI:57540"/>
        <dbReference type="ChEBI" id="CHEBI:57945"/>
        <dbReference type="ChEBI" id="CHEBI:78275"/>
        <dbReference type="EC" id="1.14.13.196"/>
    </reaction>
</comment>
<dbReference type="EMBL" id="NBII01000001">
    <property type="protein sequence ID" value="PAV23589.1"/>
    <property type="molecule type" value="Genomic_DNA"/>
</dbReference>
<dbReference type="PANTHER" id="PTHR42802">
    <property type="entry name" value="MONOOXYGENASE"/>
    <property type="match status" value="1"/>
</dbReference>
<feature type="region of interest" description="Disordered" evidence="11">
    <location>
        <begin position="515"/>
        <end position="563"/>
    </location>
</feature>
<comment type="cofactor">
    <cofactor evidence="1">
        <name>FAD</name>
        <dbReference type="ChEBI" id="CHEBI:57692"/>
    </cofactor>
</comment>
<evidence type="ECO:0000256" key="1">
    <source>
        <dbReference type="ARBA" id="ARBA00001974"/>
    </source>
</evidence>
<evidence type="ECO:0000256" key="10">
    <source>
        <dbReference type="ARBA" id="ARBA00049248"/>
    </source>
</evidence>
<dbReference type="Pfam" id="PF13434">
    <property type="entry name" value="Lys_Orn_oxgnase"/>
    <property type="match status" value="1"/>
</dbReference>
<accession>A0A286UVG5</accession>
<evidence type="ECO:0000256" key="11">
    <source>
        <dbReference type="SAM" id="MobiDB-lite"/>
    </source>
</evidence>
<evidence type="ECO:0000256" key="6">
    <source>
        <dbReference type="ARBA" id="ARBA00022827"/>
    </source>
</evidence>
<keyword evidence="6" id="KW-0274">FAD</keyword>
<dbReference type="EC" id="1.14.13.196" evidence="4"/>
<comment type="catalytic activity">
    <reaction evidence="9">
        <text>L-ornithine + NADPH + O2 = N(5)-hydroxy-L-ornithine + NADP(+) + H2O</text>
        <dbReference type="Rhea" id="RHEA:41508"/>
        <dbReference type="ChEBI" id="CHEBI:15377"/>
        <dbReference type="ChEBI" id="CHEBI:15379"/>
        <dbReference type="ChEBI" id="CHEBI:46911"/>
        <dbReference type="ChEBI" id="CHEBI:57783"/>
        <dbReference type="ChEBI" id="CHEBI:58349"/>
        <dbReference type="ChEBI" id="CHEBI:78275"/>
        <dbReference type="EC" id="1.14.13.196"/>
    </reaction>
</comment>
<evidence type="ECO:0000256" key="4">
    <source>
        <dbReference type="ARBA" id="ARBA00012881"/>
    </source>
</evidence>
<dbReference type="AlphaFoldDB" id="A0A286UVG5"/>
<feature type="compositionally biased region" description="Basic and acidic residues" evidence="11">
    <location>
        <begin position="520"/>
        <end position="538"/>
    </location>
</feature>
<evidence type="ECO:0000256" key="8">
    <source>
        <dbReference type="ARBA" id="ARBA00023002"/>
    </source>
</evidence>
<protein>
    <recommendedName>
        <fullName evidence="4">L-ornithine N(5)-monooxygenase [NAD(P)H]</fullName>
        <ecNumber evidence="4">1.14.13.196</ecNumber>
    </recommendedName>
</protein>
<feature type="compositionally biased region" description="Low complexity" evidence="11">
    <location>
        <begin position="539"/>
        <end position="563"/>
    </location>
</feature>
<evidence type="ECO:0000256" key="9">
    <source>
        <dbReference type="ARBA" id="ARBA00047598"/>
    </source>
</evidence>
<organism evidence="12 13">
    <name type="scientific">Pyrrhoderma noxium</name>
    <dbReference type="NCBI Taxonomy" id="2282107"/>
    <lineage>
        <taxon>Eukaryota</taxon>
        <taxon>Fungi</taxon>
        <taxon>Dikarya</taxon>
        <taxon>Basidiomycota</taxon>
        <taxon>Agaricomycotina</taxon>
        <taxon>Agaricomycetes</taxon>
        <taxon>Hymenochaetales</taxon>
        <taxon>Hymenochaetaceae</taxon>
        <taxon>Pyrrhoderma</taxon>
    </lineage>
</organism>